<keyword evidence="3" id="KW-0732">Signal</keyword>
<dbReference type="InterPro" id="IPR035914">
    <property type="entry name" value="Sperma_CUB_dom_sf"/>
</dbReference>
<proteinExistence type="predicted"/>
<sequence length="396" mass="43302">MRLSSFLILCGTALLADADTTSNNCDYYQDVAVGRKYQVYSPNYPLSYPTGIDCRWEAIAPSTYNLILDCSISIPRSDKCVEDRFSVSPRGRANLSDAHVYCGAGTFSVETVGNRIVVALHVSRFSSGGKFLCTVTTTSLPRRQNCTCGLKKEYRIVNGHETGVNEYPMMAGLVDFRLKDVFCGATVIATRYCLTASHCLVNRPTEYTGVLIGDHDISIGNETNSTRLLNTESFRSHPLYDSVTQANDIAVIRVAQDILFGPEVGPACLPYLYPATNAGTVVDVLGWGTIEHAGEKSDRLLETQLDVISINTCREVFGSKVSLVNQLCTFRNGTDACQADSGGPVLWMGPENRLQLVGIISYGRGCATDFPGVNTRVNPYIGWIISVTPDAEYCIW</sequence>
<evidence type="ECO:0000256" key="2">
    <source>
        <dbReference type="PROSITE-ProRule" id="PRU00059"/>
    </source>
</evidence>
<dbReference type="InterPro" id="IPR043504">
    <property type="entry name" value="Peptidase_S1_PA_chymotrypsin"/>
</dbReference>
<dbReference type="InParanoid" id="A0A067RES8"/>
<accession>A0A067RES8</accession>
<dbReference type="PANTHER" id="PTHR24252:SF7">
    <property type="entry name" value="HYALIN"/>
    <property type="match status" value="1"/>
</dbReference>
<dbReference type="CDD" id="cd00190">
    <property type="entry name" value="Tryp_SPc"/>
    <property type="match status" value="1"/>
</dbReference>
<dbReference type="SUPFAM" id="SSF49854">
    <property type="entry name" value="Spermadhesin, CUB domain"/>
    <property type="match status" value="1"/>
</dbReference>
<name>A0A067RES8_ZOONE</name>
<keyword evidence="7" id="KW-1185">Reference proteome</keyword>
<feature type="signal peptide" evidence="3">
    <location>
        <begin position="1"/>
        <end position="18"/>
    </location>
</feature>
<feature type="domain" description="CUB" evidence="4">
    <location>
        <begin position="10"/>
        <end position="138"/>
    </location>
</feature>
<dbReference type="GO" id="GO:0006508">
    <property type="term" value="P:proteolysis"/>
    <property type="evidence" value="ECO:0007669"/>
    <property type="project" value="InterPro"/>
</dbReference>
<evidence type="ECO:0000313" key="7">
    <source>
        <dbReference type="Proteomes" id="UP000027135"/>
    </source>
</evidence>
<reference evidence="6 7" key="1">
    <citation type="journal article" date="2014" name="Nat. Commun.">
        <title>Molecular traces of alternative social organization in a termite genome.</title>
        <authorList>
            <person name="Terrapon N."/>
            <person name="Li C."/>
            <person name="Robertson H.M."/>
            <person name="Ji L."/>
            <person name="Meng X."/>
            <person name="Booth W."/>
            <person name="Chen Z."/>
            <person name="Childers C.P."/>
            <person name="Glastad K.M."/>
            <person name="Gokhale K."/>
            <person name="Gowin J."/>
            <person name="Gronenberg W."/>
            <person name="Hermansen R.A."/>
            <person name="Hu H."/>
            <person name="Hunt B.G."/>
            <person name="Huylmans A.K."/>
            <person name="Khalil S.M."/>
            <person name="Mitchell R.D."/>
            <person name="Munoz-Torres M.C."/>
            <person name="Mustard J.A."/>
            <person name="Pan H."/>
            <person name="Reese J.T."/>
            <person name="Scharf M.E."/>
            <person name="Sun F."/>
            <person name="Vogel H."/>
            <person name="Xiao J."/>
            <person name="Yang W."/>
            <person name="Yang Z."/>
            <person name="Yang Z."/>
            <person name="Zhou J."/>
            <person name="Zhu J."/>
            <person name="Brent C.S."/>
            <person name="Elsik C.G."/>
            <person name="Goodisman M.A."/>
            <person name="Liberles D.A."/>
            <person name="Roe R.M."/>
            <person name="Vargo E.L."/>
            <person name="Vilcinskas A."/>
            <person name="Wang J."/>
            <person name="Bornberg-Bauer E."/>
            <person name="Korb J."/>
            <person name="Zhang G."/>
            <person name="Liebig J."/>
        </authorList>
    </citation>
    <scope>NUCLEOTIDE SEQUENCE [LARGE SCALE GENOMIC DNA]</scope>
    <source>
        <tissue evidence="6">Whole organism</tissue>
    </source>
</reference>
<dbReference type="GO" id="GO:0004252">
    <property type="term" value="F:serine-type endopeptidase activity"/>
    <property type="evidence" value="ECO:0007669"/>
    <property type="project" value="InterPro"/>
</dbReference>
<dbReference type="SMART" id="SM00020">
    <property type="entry name" value="Tryp_SPc"/>
    <property type="match status" value="1"/>
</dbReference>
<dbReference type="Pfam" id="PF00431">
    <property type="entry name" value="CUB"/>
    <property type="match status" value="1"/>
</dbReference>
<dbReference type="Proteomes" id="UP000027135">
    <property type="component" value="Unassembled WGS sequence"/>
</dbReference>
<dbReference type="STRING" id="136037.A0A067RES8"/>
<dbReference type="InterPro" id="IPR001314">
    <property type="entry name" value="Peptidase_S1A"/>
</dbReference>
<keyword evidence="1" id="KW-1015">Disulfide bond</keyword>
<dbReference type="AlphaFoldDB" id="A0A067RES8"/>
<dbReference type="InterPro" id="IPR009003">
    <property type="entry name" value="Peptidase_S1_PA"/>
</dbReference>
<dbReference type="SUPFAM" id="SSF50494">
    <property type="entry name" value="Trypsin-like serine proteases"/>
    <property type="match status" value="1"/>
</dbReference>
<evidence type="ECO:0000313" key="6">
    <source>
        <dbReference type="EMBL" id="KDR21543.1"/>
    </source>
</evidence>
<gene>
    <name evidence="6" type="ORF">L798_01696</name>
</gene>
<dbReference type="PANTHER" id="PTHR24252">
    <property type="entry name" value="ACROSIN-RELATED"/>
    <property type="match status" value="1"/>
</dbReference>
<dbReference type="PROSITE" id="PS00134">
    <property type="entry name" value="TRYPSIN_HIS"/>
    <property type="match status" value="1"/>
</dbReference>
<feature type="chain" id="PRO_5001648141" evidence="3">
    <location>
        <begin position="19"/>
        <end position="396"/>
    </location>
</feature>
<dbReference type="FunFam" id="2.40.10.10:FF:000068">
    <property type="entry name" value="transmembrane protease serine 2"/>
    <property type="match status" value="1"/>
</dbReference>
<evidence type="ECO:0000256" key="1">
    <source>
        <dbReference type="ARBA" id="ARBA00023157"/>
    </source>
</evidence>
<evidence type="ECO:0000259" key="4">
    <source>
        <dbReference type="PROSITE" id="PS01180"/>
    </source>
</evidence>
<dbReference type="PROSITE" id="PS50240">
    <property type="entry name" value="TRYPSIN_DOM"/>
    <property type="match status" value="1"/>
</dbReference>
<dbReference type="Gene3D" id="2.40.10.10">
    <property type="entry name" value="Trypsin-like serine proteases"/>
    <property type="match status" value="1"/>
</dbReference>
<dbReference type="EMBL" id="KK852549">
    <property type="protein sequence ID" value="KDR21543.1"/>
    <property type="molecule type" value="Genomic_DNA"/>
</dbReference>
<comment type="caution">
    <text evidence="2">Lacks conserved residue(s) required for the propagation of feature annotation.</text>
</comment>
<dbReference type="Pfam" id="PF00089">
    <property type="entry name" value="Trypsin"/>
    <property type="match status" value="1"/>
</dbReference>
<evidence type="ECO:0000259" key="5">
    <source>
        <dbReference type="PROSITE" id="PS50240"/>
    </source>
</evidence>
<dbReference type="FunCoup" id="A0A067RES8">
    <property type="interactions" value="1"/>
</dbReference>
<dbReference type="OrthoDB" id="6380398at2759"/>
<dbReference type="PRINTS" id="PR00722">
    <property type="entry name" value="CHYMOTRYPSIN"/>
</dbReference>
<dbReference type="InterPro" id="IPR001254">
    <property type="entry name" value="Trypsin_dom"/>
</dbReference>
<dbReference type="Gene3D" id="2.60.120.290">
    <property type="entry name" value="Spermadhesin, CUB domain"/>
    <property type="match status" value="1"/>
</dbReference>
<dbReference type="OMA" id="NTPEWNY"/>
<organism evidence="6 7">
    <name type="scientific">Zootermopsis nevadensis</name>
    <name type="common">Dampwood termite</name>
    <dbReference type="NCBI Taxonomy" id="136037"/>
    <lineage>
        <taxon>Eukaryota</taxon>
        <taxon>Metazoa</taxon>
        <taxon>Ecdysozoa</taxon>
        <taxon>Arthropoda</taxon>
        <taxon>Hexapoda</taxon>
        <taxon>Insecta</taxon>
        <taxon>Pterygota</taxon>
        <taxon>Neoptera</taxon>
        <taxon>Polyneoptera</taxon>
        <taxon>Dictyoptera</taxon>
        <taxon>Blattodea</taxon>
        <taxon>Blattoidea</taxon>
        <taxon>Termitoidae</taxon>
        <taxon>Termopsidae</taxon>
        <taxon>Zootermopsis</taxon>
    </lineage>
</organism>
<evidence type="ECO:0000256" key="3">
    <source>
        <dbReference type="SAM" id="SignalP"/>
    </source>
</evidence>
<dbReference type="InterPro" id="IPR018114">
    <property type="entry name" value="TRYPSIN_HIS"/>
</dbReference>
<dbReference type="PROSITE" id="PS01180">
    <property type="entry name" value="CUB"/>
    <property type="match status" value="1"/>
</dbReference>
<protein>
    <submittedName>
        <fullName evidence="6">Proclotting enzyme</fullName>
    </submittedName>
</protein>
<dbReference type="eggNOG" id="KOG3627">
    <property type="taxonomic scope" value="Eukaryota"/>
</dbReference>
<dbReference type="InterPro" id="IPR000859">
    <property type="entry name" value="CUB_dom"/>
</dbReference>
<feature type="domain" description="Peptidase S1" evidence="5">
    <location>
        <begin position="156"/>
        <end position="389"/>
    </location>
</feature>